<evidence type="ECO:0000256" key="3">
    <source>
        <dbReference type="ARBA" id="ARBA00022679"/>
    </source>
</evidence>
<dbReference type="Pfam" id="PF01553">
    <property type="entry name" value="Acyltransferase"/>
    <property type="match status" value="1"/>
</dbReference>
<comment type="caution">
    <text evidence="11">The sequence shown here is derived from an EMBL/GenBank/DDBJ whole genome shotgun (WGS) entry which is preliminary data.</text>
</comment>
<dbReference type="GO" id="GO:0005524">
    <property type="term" value="F:ATP binding"/>
    <property type="evidence" value="ECO:0007669"/>
    <property type="project" value="UniProtKB-KW"/>
</dbReference>
<protein>
    <recommendedName>
        <fullName evidence="1">non-specific serine/threonine protein kinase</fullName>
        <ecNumber evidence="1">2.7.11.1</ecNumber>
    </recommendedName>
</protein>
<dbReference type="FunFam" id="3.30.200.20:FF:000358">
    <property type="entry name" value="Tau tubulin kinase 2b"/>
    <property type="match status" value="1"/>
</dbReference>
<evidence type="ECO:0000256" key="2">
    <source>
        <dbReference type="ARBA" id="ARBA00022527"/>
    </source>
</evidence>
<feature type="region of interest" description="Disordered" evidence="8">
    <location>
        <begin position="395"/>
        <end position="427"/>
    </location>
</feature>
<evidence type="ECO:0000256" key="9">
    <source>
        <dbReference type="SAM" id="Phobius"/>
    </source>
</evidence>
<dbReference type="Gene3D" id="1.10.510.10">
    <property type="entry name" value="Transferase(Phosphotransferase) domain 1"/>
    <property type="match status" value="1"/>
</dbReference>
<keyword evidence="5" id="KW-0418">Kinase</keyword>
<dbReference type="EC" id="2.7.11.1" evidence="1"/>
<dbReference type="FunFam" id="1.10.510.10:FF:000883">
    <property type="entry name" value="Tau TuBulin Kinase"/>
    <property type="match status" value="1"/>
</dbReference>
<dbReference type="Pfam" id="PF00069">
    <property type="entry name" value="Pkinase"/>
    <property type="match status" value="1"/>
</dbReference>
<keyword evidence="3" id="KW-0808">Transferase</keyword>
<keyword evidence="9" id="KW-1133">Transmembrane helix</keyword>
<dbReference type="InterPro" id="IPR008271">
    <property type="entry name" value="Ser/Thr_kinase_AS"/>
</dbReference>
<proteinExistence type="inferred from homology"/>
<dbReference type="InterPro" id="IPR050235">
    <property type="entry name" value="CK1_Ser-Thr_kinase"/>
</dbReference>
<keyword evidence="4" id="KW-0547">Nucleotide-binding</keyword>
<dbReference type="Proteomes" id="UP001177023">
    <property type="component" value="Unassembled WGS sequence"/>
</dbReference>
<feature type="domain" description="Protein kinase" evidence="10">
    <location>
        <begin position="433"/>
        <end position="705"/>
    </location>
</feature>
<evidence type="ECO:0000259" key="10">
    <source>
        <dbReference type="PROSITE" id="PS50011"/>
    </source>
</evidence>
<dbReference type="PROSITE" id="PS50011">
    <property type="entry name" value="PROTEIN_KINASE_DOM"/>
    <property type="match status" value="1"/>
</dbReference>
<dbReference type="GO" id="GO:0015630">
    <property type="term" value="C:microtubule cytoskeleton"/>
    <property type="evidence" value="ECO:0007669"/>
    <property type="project" value="UniProtKB-ARBA"/>
</dbReference>
<dbReference type="CDD" id="cd07987">
    <property type="entry name" value="LPLAT_MGAT-like"/>
    <property type="match status" value="1"/>
</dbReference>
<keyword evidence="6" id="KW-0067">ATP-binding</keyword>
<dbReference type="EMBL" id="CATQJA010000946">
    <property type="protein sequence ID" value="CAJ0564983.1"/>
    <property type="molecule type" value="Genomic_DNA"/>
</dbReference>
<dbReference type="InterPro" id="IPR011009">
    <property type="entry name" value="Kinase-like_dom_sf"/>
</dbReference>
<name>A0AA36FS46_9BILA</name>
<dbReference type="PANTHER" id="PTHR11909">
    <property type="entry name" value="CASEIN KINASE-RELATED"/>
    <property type="match status" value="1"/>
</dbReference>
<keyword evidence="2" id="KW-0723">Serine/threonine-protein kinase</keyword>
<feature type="region of interest" description="Disordered" evidence="8">
    <location>
        <begin position="741"/>
        <end position="774"/>
    </location>
</feature>
<feature type="region of interest" description="Disordered" evidence="8">
    <location>
        <begin position="348"/>
        <end position="372"/>
    </location>
</feature>
<organism evidence="11 12">
    <name type="scientific">Mesorhabditis spiculigera</name>
    <dbReference type="NCBI Taxonomy" id="96644"/>
    <lineage>
        <taxon>Eukaryota</taxon>
        <taxon>Metazoa</taxon>
        <taxon>Ecdysozoa</taxon>
        <taxon>Nematoda</taxon>
        <taxon>Chromadorea</taxon>
        <taxon>Rhabditida</taxon>
        <taxon>Rhabditina</taxon>
        <taxon>Rhabditomorpha</taxon>
        <taxon>Rhabditoidea</taxon>
        <taxon>Rhabditidae</taxon>
        <taxon>Mesorhabditinae</taxon>
        <taxon>Mesorhabditis</taxon>
    </lineage>
</organism>
<sequence>MAWPEWIRPHVEVLLLWITWAVDHIDLDYLEYLLWLFLPVIIIFVLPILLVIFIYGCIIFLHIYGLRNRIREAYHTSYWDGARVAIASFWDAIGHVWHGYEVDGIENVPDTGPALFIYYHGCLPLDVYYLISKITVVKGRSLHCVGDKFIFKIPGWGVLCKLFSVTPGTVEDCTANLNDGHLLCIAPGGVREALFSDPHLYDIMWGKRLGFARVVLNSKTPVIPMFTENCRDAFRTPEWGRSFFRWVYEKTKMPLCPIYGGFPVKMITHLGKPMYFDFENVTPQQVRKAIKIEVKALIREHQRLPGSVVRGILQRFWGKPAKEHDEMELLTRTTHSDDAGHLTDEGARAQTARNGKRAAPPKADVDEAERENDEIEEMMAEDDDNMIPEKLPLSYLTPSPRRAADTDSSATAVDGRGRKRRGQVPSGKRFGDYSIVKKLDEGGFGQVYLVEHRKEPGKLAALKAEPNDVEGGSAIKLEISVLKGLNKDHAQAHIPLVLHAAKHQKYSYMIMTLLGDNLKNLKLSCPNELMSPSSWSRIMVQCVVAIKTVHDYGFVHRDIKPNNFVLGHKDDLERCRMVHILDFGLSRAFAFRSLKDPTRWVARRARGSAEFRGTLRYCSPAVHEKQEQGRKDDLWSLFYVLIEMHCGLPWQTTRDKDKIETMKLHISDETLCLNLPKEMLPVIPYLRTLDCYNRPDYAIFLDALLGVMKSRKVKWNDMYDWEKKEKLQAKVKQALEYAAKNPPPWEDASATIKKDPLGIDKAPSPEDEEWRQAATEELSKIAKSATIPRSTK</sequence>
<comment type="similarity">
    <text evidence="7">Belongs to the protein kinase superfamily. CK1 Ser/Thr protein kinase family.</text>
</comment>
<dbReference type="SUPFAM" id="SSF69593">
    <property type="entry name" value="Glycerol-3-phosphate (1)-acyltransferase"/>
    <property type="match status" value="1"/>
</dbReference>
<dbReference type="GO" id="GO:0016746">
    <property type="term" value="F:acyltransferase activity"/>
    <property type="evidence" value="ECO:0007669"/>
    <property type="project" value="InterPro"/>
</dbReference>
<evidence type="ECO:0000313" key="11">
    <source>
        <dbReference type="EMBL" id="CAJ0564983.1"/>
    </source>
</evidence>
<evidence type="ECO:0000256" key="7">
    <source>
        <dbReference type="ARBA" id="ARBA00061588"/>
    </source>
</evidence>
<dbReference type="SMART" id="SM00220">
    <property type="entry name" value="S_TKc"/>
    <property type="match status" value="1"/>
</dbReference>
<dbReference type="InterPro" id="IPR000719">
    <property type="entry name" value="Prot_kinase_dom"/>
</dbReference>
<gene>
    <name evidence="11" type="ORF">MSPICULIGERA_LOCUS3646</name>
</gene>
<dbReference type="GO" id="GO:0004674">
    <property type="term" value="F:protein serine/threonine kinase activity"/>
    <property type="evidence" value="ECO:0007669"/>
    <property type="project" value="UniProtKB-KW"/>
</dbReference>
<evidence type="ECO:0000313" key="12">
    <source>
        <dbReference type="Proteomes" id="UP001177023"/>
    </source>
</evidence>
<evidence type="ECO:0000256" key="6">
    <source>
        <dbReference type="ARBA" id="ARBA00022840"/>
    </source>
</evidence>
<evidence type="ECO:0000256" key="4">
    <source>
        <dbReference type="ARBA" id="ARBA00022741"/>
    </source>
</evidence>
<keyword evidence="9" id="KW-0812">Transmembrane</keyword>
<dbReference type="PROSITE" id="PS00108">
    <property type="entry name" value="PROTEIN_KINASE_ST"/>
    <property type="match status" value="1"/>
</dbReference>
<keyword evidence="12" id="KW-1185">Reference proteome</keyword>
<feature type="non-terminal residue" evidence="11">
    <location>
        <position position="1"/>
    </location>
</feature>
<evidence type="ECO:0000256" key="8">
    <source>
        <dbReference type="SAM" id="MobiDB-lite"/>
    </source>
</evidence>
<reference evidence="11" key="1">
    <citation type="submission" date="2023-06" db="EMBL/GenBank/DDBJ databases">
        <authorList>
            <person name="Delattre M."/>
        </authorList>
    </citation>
    <scope>NUCLEOTIDE SEQUENCE</scope>
    <source>
        <strain evidence="11">AF72</strain>
    </source>
</reference>
<feature type="transmembrane region" description="Helical" evidence="9">
    <location>
        <begin position="32"/>
        <end position="61"/>
    </location>
</feature>
<dbReference type="SUPFAM" id="SSF56112">
    <property type="entry name" value="Protein kinase-like (PK-like)"/>
    <property type="match status" value="1"/>
</dbReference>
<evidence type="ECO:0000256" key="5">
    <source>
        <dbReference type="ARBA" id="ARBA00022777"/>
    </source>
</evidence>
<dbReference type="AlphaFoldDB" id="A0AA36FS46"/>
<keyword evidence="9" id="KW-0472">Membrane</keyword>
<accession>A0AA36FS46</accession>
<evidence type="ECO:0000256" key="1">
    <source>
        <dbReference type="ARBA" id="ARBA00012513"/>
    </source>
</evidence>
<dbReference type="InterPro" id="IPR002123">
    <property type="entry name" value="Plipid/glycerol_acylTrfase"/>
</dbReference>